<dbReference type="GO" id="GO:0032259">
    <property type="term" value="P:methylation"/>
    <property type="evidence" value="ECO:0007669"/>
    <property type="project" value="UniProtKB-KW"/>
</dbReference>
<accession>A0ABW5DX72</accession>
<evidence type="ECO:0000313" key="1">
    <source>
        <dbReference type="EMBL" id="MFD2265046.1"/>
    </source>
</evidence>
<reference evidence="2" key="1">
    <citation type="journal article" date="2019" name="Int. J. Syst. Evol. Microbiol.">
        <title>The Global Catalogue of Microorganisms (GCM) 10K type strain sequencing project: providing services to taxonomists for standard genome sequencing and annotation.</title>
        <authorList>
            <consortium name="The Broad Institute Genomics Platform"/>
            <consortium name="The Broad Institute Genome Sequencing Center for Infectious Disease"/>
            <person name="Wu L."/>
            <person name="Ma J."/>
        </authorList>
    </citation>
    <scope>NUCLEOTIDE SEQUENCE [LARGE SCALE GENOMIC DNA]</scope>
    <source>
        <strain evidence="2">CGMCC 1.19062</strain>
    </source>
</reference>
<dbReference type="EC" id="2.1.1.-" evidence="1"/>
<proteinExistence type="predicted"/>
<dbReference type="InterPro" id="IPR029063">
    <property type="entry name" value="SAM-dependent_MTases_sf"/>
</dbReference>
<keyword evidence="1" id="KW-0489">Methyltransferase</keyword>
<evidence type="ECO:0000313" key="2">
    <source>
        <dbReference type="Proteomes" id="UP001597295"/>
    </source>
</evidence>
<dbReference type="PANTHER" id="PTHR40036">
    <property type="entry name" value="MACROCIN O-METHYLTRANSFERASE"/>
    <property type="match status" value="1"/>
</dbReference>
<keyword evidence="2" id="KW-1185">Reference proteome</keyword>
<dbReference type="EMBL" id="JBHUIP010000014">
    <property type="protein sequence ID" value="MFD2265046.1"/>
    <property type="molecule type" value="Genomic_DNA"/>
</dbReference>
<dbReference type="PANTHER" id="PTHR40036:SF1">
    <property type="entry name" value="MACROCIN O-METHYLTRANSFERASE"/>
    <property type="match status" value="1"/>
</dbReference>
<dbReference type="Gene3D" id="3.40.50.150">
    <property type="entry name" value="Vaccinia Virus protein VP39"/>
    <property type="match status" value="3"/>
</dbReference>
<keyword evidence="1" id="KW-0808">Transferase</keyword>
<dbReference type="InterPro" id="IPR008884">
    <property type="entry name" value="TylF_MeTrfase"/>
</dbReference>
<dbReference type="GO" id="GO:0008168">
    <property type="term" value="F:methyltransferase activity"/>
    <property type="evidence" value="ECO:0007669"/>
    <property type="project" value="UniProtKB-KW"/>
</dbReference>
<dbReference type="Pfam" id="PF05711">
    <property type="entry name" value="TylF"/>
    <property type="match status" value="1"/>
</dbReference>
<dbReference type="SUPFAM" id="SSF53335">
    <property type="entry name" value="S-adenosyl-L-methionine-dependent methyltransferases"/>
    <property type="match status" value="3"/>
</dbReference>
<dbReference type="RefSeq" id="WP_379878213.1">
    <property type="nucleotide sequence ID" value="NZ_JBHUIP010000014.1"/>
</dbReference>
<comment type="caution">
    <text evidence="1">The sequence shown here is derived from an EMBL/GenBank/DDBJ whole genome shotgun (WGS) entry which is preliminary data.</text>
</comment>
<gene>
    <name evidence="1" type="ORF">ACFSM5_19230</name>
</gene>
<name>A0ABW5DX72_9PROT</name>
<dbReference type="Pfam" id="PF13578">
    <property type="entry name" value="Methyltransf_24"/>
    <property type="match status" value="1"/>
</dbReference>
<sequence>MNALAERYLKTIKQSLSNDFYIELEGLLHYMLLCQRKGEQPDGAVMRDLAGRRPDILEHVQRARADGSMILWPQEDGSLYDPRNFSEHVHTMVGRARLDHLHHCLDAIRTQHIKGDLIETGVWRGGATIFMRAYLAAHSMTDQIVWVADSFEGLPVPSVRQDIGYDISAAKEPILAISEDKVRALFQRYDLLDDQVRFLKGWFRDSLPAAPIERLALLRLDGDLYESTMDALLALYDKVVPGGFIVIDDYGALPPCKQAIEDFRAERGITDPIHQIDWTGAFWRKPGWDPVQVHDPDAAPSYYSPVVDRVAVRRAQDRIFKRDQPLDGLSFDFEAQRALLEQLTPLANDLPFQDQPVDGLRYGYRNDYFSYFDAILMASMIRLHRPKRVMEIGSGHSSCVILDVNDRYFEGAIECSFIEPYPERLQSLLRPGENVHLHALPVQEVDLAVFDRLEAGDILFIDSTHVSKTGSDVNHNFFKIFPRLAPGVLICLHDVFHPFEYPKYWVLDEHRSWNELYLLRAFLSYNSSFETVFFSEWFEHQQPGLIVDRIPKAAGNLGGCFWMRKTATNCLGTPGFTQVSKPAPAFEECQFYHSIELQGREIKGQWDLRYGLDGYLGGVDFKDKSVLEIGPASGFLTFHMEKSGATVTAVEPPMERLWDCVPMPDFDLDAWRDAFRGHIVGVRNSFWYLHHHYGSSARLIETVPESIPAAVGDFDIGLLAAILLHTRSPISILESVAKRVKNTMIVTELDDPAIGDLPASRLVAWADWKQVDTWWSFSPAFFIQALKLMGFPHATVYRHHQKREMDGVMYPLFTVVAHRTAPAAGL</sequence>
<dbReference type="Proteomes" id="UP001597295">
    <property type="component" value="Unassembled WGS sequence"/>
</dbReference>
<organism evidence="1 2">
    <name type="scientific">Lacibacterium aquatile</name>
    <dbReference type="NCBI Taxonomy" id="1168082"/>
    <lineage>
        <taxon>Bacteria</taxon>
        <taxon>Pseudomonadati</taxon>
        <taxon>Pseudomonadota</taxon>
        <taxon>Alphaproteobacteria</taxon>
        <taxon>Rhodospirillales</taxon>
        <taxon>Rhodospirillaceae</taxon>
    </lineage>
</organism>
<protein>
    <submittedName>
        <fullName evidence="1">TylF/MycF/NovP-related O-methyltransferase</fullName>
        <ecNumber evidence="1">2.1.1.-</ecNumber>
    </submittedName>
</protein>